<dbReference type="InterPro" id="IPR058912">
    <property type="entry name" value="HTH_animal"/>
</dbReference>
<dbReference type="PANTHER" id="PTHR21301:SF10">
    <property type="entry name" value="REVERSE TRANSCRIPTASE DOMAIN-CONTAINING PROTEIN"/>
    <property type="match status" value="1"/>
</dbReference>
<dbReference type="Pfam" id="PF00078">
    <property type="entry name" value="RVT_1"/>
    <property type="match status" value="1"/>
</dbReference>
<dbReference type="OrthoDB" id="6758782at2759"/>
<reference evidence="2" key="1">
    <citation type="submission" date="2011-02" db="EMBL/GenBank/DDBJ databases">
        <title>Penelope-Like Elements in Kuruma Shrimp Display Structural and Functional Differentiation.</title>
        <authorList>
            <person name="Koyama T."/>
            <person name="Kondo H."/>
            <person name="Aoki T."/>
            <person name="Hirono I."/>
        </authorList>
    </citation>
    <scope>NUCLEOTIDE SEQUENCE</scope>
</reference>
<protein>
    <submittedName>
        <fullName evidence="2">Putative reverse transcriptase</fullName>
    </submittedName>
</protein>
<dbReference type="InterPro" id="IPR000477">
    <property type="entry name" value="RT_dom"/>
</dbReference>
<dbReference type="GO" id="GO:0003964">
    <property type="term" value="F:RNA-directed DNA polymerase activity"/>
    <property type="evidence" value="ECO:0007669"/>
    <property type="project" value="UniProtKB-KW"/>
</dbReference>
<dbReference type="EMBL" id="AB612264">
    <property type="protein sequence ID" value="BAM35674.1"/>
    <property type="molecule type" value="Genomic_DNA"/>
</dbReference>
<dbReference type="PANTHER" id="PTHR21301">
    <property type="entry name" value="REVERSE TRANSCRIPTASE"/>
    <property type="match status" value="1"/>
</dbReference>
<keyword evidence="2" id="KW-0695">RNA-directed DNA polymerase</keyword>
<dbReference type="Pfam" id="PF26215">
    <property type="entry name" value="HTH_animal"/>
    <property type="match status" value="1"/>
</dbReference>
<dbReference type="AlphaFoldDB" id="I7HI75"/>
<dbReference type="SUPFAM" id="SSF56672">
    <property type="entry name" value="DNA/RNA polymerases"/>
    <property type="match status" value="1"/>
</dbReference>
<keyword evidence="2" id="KW-0548">Nucleotidyltransferase</keyword>
<evidence type="ECO:0000313" key="2">
    <source>
        <dbReference type="EMBL" id="BAM35674.1"/>
    </source>
</evidence>
<evidence type="ECO:0000259" key="1">
    <source>
        <dbReference type="PROSITE" id="PS50878"/>
    </source>
</evidence>
<feature type="domain" description="Reverse transcriptase" evidence="1">
    <location>
        <begin position="288"/>
        <end position="525"/>
    </location>
</feature>
<dbReference type="PROSITE" id="PS50878">
    <property type="entry name" value="RT_POL"/>
    <property type="match status" value="1"/>
</dbReference>
<dbReference type="CDD" id="cd00304">
    <property type="entry name" value="RT_like"/>
    <property type="match status" value="1"/>
</dbReference>
<name>I7HI75_PENJP</name>
<keyword evidence="2" id="KW-0808">Transferase</keyword>
<proteinExistence type="predicted"/>
<organism evidence="2">
    <name type="scientific">Penaeus japonicus</name>
    <name type="common">Kuruma prawn</name>
    <name type="synonym">Marsupenaeus japonicus</name>
    <dbReference type="NCBI Taxonomy" id="27405"/>
    <lineage>
        <taxon>Eukaryota</taxon>
        <taxon>Metazoa</taxon>
        <taxon>Ecdysozoa</taxon>
        <taxon>Arthropoda</taxon>
        <taxon>Crustacea</taxon>
        <taxon>Multicrustacea</taxon>
        <taxon>Malacostraca</taxon>
        <taxon>Eumalacostraca</taxon>
        <taxon>Eucarida</taxon>
        <taxon>Decapoda</taxon>
        <taxon>Dendrobranchiata</taxon>
        <taxon>Penaeoidea</taxon>
        <taxon>Penaeidae</taxon>
        <taxon>Penaeus</taxon>
    </lineage>
</organism>
<accession>I7HI75</accession>
<sequence length="783" mass="89071">MVQAFRAYEASVISTARRKNQLRFLRDCLEEQVLPSSISHIHRHSDEGSPFPEYARSLLLDRISAGKRDVEHTFYLSRLHFDFLGDRLPRQVCRHMADVAHDSARVLSNTHTCSLTRKLSTLTSCSPWSRFSLTDAITNLSFLTLTPHQLQLLGFGLSFALRPLPLTSIDIISSFDRFISGHRNSLPDVSLLRGAFIPALESLLRPKPSIPRRYQEALQSLRREDVTILPSDKGNSVVVLDQASYLQKAQDLLDDVATYAPLTSNPRERIAATFHRRLKQLASGCPEANLYQRFRVINPRLPHFYGLPKTHKPDVPLRPIISSRGSVAHPLASWLAQSLTPLLGTFSPAHLRHSQDFIARVRGVTSSTMMSLDVESLFTNVPLDDVLAFLQRNLLPEDPRLPLPTAVFLQLIRLCVDSNSFSFERRFYSQTFGVAMGSPLSPVLANLFMEYFEAELLPSISLRPAIWLRYVDDVFALWPHDPALFPDFLDKLNSLSPSIRFKVEWEVGDQLPFLDTLIHRSGDSFSFSVYRKPMHSGTYIHFFSYHPLHVKRGVATSLFLRALRICDPQHLDEEIDFLRRSFGKLGYPRFVLDAALSNARRTFYQDPPPRETSHLPVISLPYTEEIHSLRRSLHPLNCRLTFRQVNTLRRNLVHTRPPSSAKIGTYAIPCSSCEKQYFGETGACLNKRVSQHKYAVSRGHTNNALFCHQWDTGHRIDWSAAHILFPSADVHARRLVESSLINRLPNFNLNRVFSSADGLLSSHILRLLPYPGHPSHRPPDPMT</sequence>
<dbReference type="InterPro" id="IPR043502">
    <property type="entry name" value="DNA/RNA_pol_sf"/>
</dbReference>